<name>A0AAU6SQZ9_UNCXX</name>
<evidence type="ECO:0000313" key="2">
    <source>
        <dbReference type="EMBL" id="XAG22382.1"/>
    </source>
</evidence>
<feature type="transmembrane region" description="Helical" evidence="1">
    <location>
        <begin position="23"/>
        <end position="42"/>
    </location>
</feature>
<keyword evidence="1" id="KW-1133">Transmembrane helix</keyword>
<keyword evidence="1" id="KW-0812">Transmembrane</keyword>
<reference evidence="2" key="1">
    <citation type="submission" date="2022-03" db="EMBL/GenBank/DDBJ databases">
        <title>Sea Food Isolates.</title>
        <authorList>
            <person name="Li c."/>
        </authorList>
    </citation>
    <scope>NUCLEOTIDE SEQUENCE</scope>
    <source>
        <strain evidence="2">19PA01SH03</strain>
    </source>
</reference>
<evidence type="ECO:0000256" key="1">
    <source>
        <dbReference type="SAM" id="Phobius"/>
    </source>
</evidence>
<organism evidence="2">
    <name type="scientific">bacterium 19PA01SH03</name>
    <dbReference type="NCBI Taxonomy" id="2920705"/>
    <lineage>
        <taxon>Bacteria</taxon>
    </lineage>
</organism>
<dbReference type="AlphaFoldDB" id="A0AAU6SQZ9"/>
<accession>A0AAU6SQZ9</accession>
<protein>
    <recommendedName>
        <fullName evidence="3">DUF4190 domain-containing protein</fullName>
    </recommendedName>
</protein>
<dbReference type="EMBL" id="CP095338">
    <property type="protein sequence ID" value="XAG22382.1"/>
    <property type="molecule type" value="Genomic_DNA"/>
</dbReference>
<evidence type="ECO:0008006" key="3">
    <source>
        <dbReference type="Google" id="ProtNLM"/>
    </source>
</evidence>
<proteinExistence type="predicted"/>
<keyword evidence="1" id="KW-0472">Membrane</keyword>
<sequence>MRLRDYIPSIFALSTMAALGGNGAPSIITWGLLFLAIFVMPISSNGINKLREAKGLAPRSRLFYLGIGGGVYILLIGIYSALGINYGSYKDSTIADLKTKPMGLRHDIFNAYLKDNKVPESVKSDFYACFSHNVNTKNSALTIDTILGWCKDEHENKSERFGSYINFDNFESNISLWNGSYRPLEAKIKSDMHDKDSYEHISTRYRHIIGSDPRAVMVTDFRGKNIYGAMVKQTATAHISLPSGLVIEDSVTYSGM</sequence>
<feature type="transmembrane region" description="Helical" evidence="1">
    <location>
        <begin position="62"/>
        <end position="82"/>
    </location>
</feature>
<gene>
    <name evidence="2" type="ORF">MRN70_06170</name>
</gene>